<dbReference type="InterPro" id="IPR050423">
    <property type="entry name" value="UPF0337_stress_rsp"/>
</dbReference>
<dbReference type="PANTHER" id="PTHR34977:SF1">
    <property type="entry name" value="UPF0337 PROTEIN YJBJ"/>
    <property type="match status" value="1"/>
</dbReference>
<keyword evidence="1" id="KW-1133">Transmembrane helix</keyword>
<evidence type="ECO:0000256" key="1">
    <source>
        <dbReference type="SAM" id="Phobius"/>
    </source>
</evidence>
<keyword evidence="3" id="KW-1185">Reference proteome</keyword>
<feature type="transmembrane region" description="Helical" evidence="1">
    <location>
        <begin position="110"/>
        <end position="130"/>
    </location>
</feature>
<protein>
    <submittedName>
        <fullName evidence="2">Uncharacterized protein</fullName>
    </submittedName>
</protein>
<reference evidence="2 3" key="1">
    <citation type="submission" date="2019-02" db="EMBL/GenBank/DDBJ databases">
        <title>Deep-cultivation of Planctomycetes and their phenomic and genomic characterization uncovers novel biology.</title>
        <authorList>
            <person name="Wiegand S."/>
            <person name="Jogler M."/>
            <person name="Boedeker C."/>
            <person name="Pinto D."/>
            <person name="Vollmers J."/>
            <person name="Rivas-Marin E."/>
            <person name="Kohn T."/>
            <person name="Peeters S.H."/>
            <person name="Heuer A."/>
            <person name="Rast P."/>
            <person name="Oberbeckmann S."/>
            <person name="Bunk B."/>
            <person name="Jeske O."/>
            <person name="Meyerdierks A."/>
            <person name="Storesund J.E."/>
            <person name="Kallscheuer N."/>
            <person name="Luecker S."/>
            <person name="Lage O.M."/>
            <person name="Pohl T."/>
            <person name="Merkel B.J."/>
            <person name="Hornburger P."/>
            <person name="Mueller R.-W."/>
            <person name="Bruemmer F."/>
            <person name="Labrenz M."/>
            <person name="Spormann A.M."/>
            <person name="Op Den Camp H."/>
            <person name="Overmann J."/>
            <person name="Amann R."/>
            <person name="Jetten M.S.M."/>
            <person name="Mascher T."/>
            <person name="Medema M.H."/>
            <person name="Devos D.P."/>
            <person name="Kaster A.-K."/>
            <person name="Ovreas L."/>
            <person name="Rohde M."/>
            <person name="Galperin M.Y."/>
            <person name="Jogler C."/>
        </authorList>
    </citation>
    <scope>NUCLEOTIDE SEQUENCE [LARGE SCALE GENOMIC DNA]</scope>
    <source>
        <strain evidence="2 3">CA85</strain>
    </source>
</reference>
<dbReference type="InterPro" id="IPR036629">
    <property type="entry name" value="YjbJ_sf"/>
</dbReference>
<proteinExistence type="predicted"/>
<gene>
    <name evidence="2" type="ORF">CA85_34600</name>
</gene>
<dbReference type="AlphaFoldDB" id="A0A5C5XRW1"/>
<sequence length="147" mass="16239">MTDQVATEEKSSADWEYVREAIAERWPQINRDELAECKNDSGDLIEFVKQRVGASSDEVESVVSEFAPSETVVDRVSQAASDQLHRASESAQYAYMRADECIAERPTESVVASFVAGIVVGAAVTALVMSSRPEPSTWDRVRTRSCF</sequence>
<dbReference type="Proteomes" id="UP000318053">
    <property type="component" value="Unassembled WGS sequence"/>
</dbReference>
<organism evidence="2 3">
    <name type="scientific">Allorhodopirellula solitaria</name>
    <dbReference type="NCBI Taxonomy" id="2527987"/>
    <lineage>
        <taxon>Bacteria</taxon>
        <taxon>Pseudomonadati</taxon>
        <taxon>Planctomycetota</taxon>
        <taxon>Planctomycetia</taxon>
        <taxon>Pirellulales</taxon>
        <taxon>Pirellulaceae</taxon>
        <taxon>Allorhodopirellula</taxon>
    </lineage>
</organism>
<dbReference type="OrthoDB" id="287862at2"/>
<dbReference type="RefSeq" id="WP_146392361.1">
    <property type="nucleotide sequence ID" value="NZ_SJPK01000008.1"/>
</dbReference>
<dbReference type="PANTHER" id="PTHR34977">
    <property type="entry name" value="UPF0337 PROTEIN YJBJ"/>
    <property type="match status" value="1"/>
</dbReference>
<evidence type="ECO:0000313" key="3">
    <source>
        <dbReference type="Proteomes" id="UP000318053"/>
    </source>
</evidence>
<keyword evidence="1" id="KW-0472">Membrane</keyword>
<dbReference type="EMBL" id="SJPK01000008">
    <property type="protein sequence ID" value="TWT65113.1"/>
    <property type="molecule type" value="Genomic_DNA"/>
</dbReference>
<dbReference type="Gene3D" id="1.10.1470.10">
    <property type="entry name" value="YjbJ"/>
    <property type="match status" value="1"/>
</dbReference>
<comment type="caution">
    <text evidence="2">The sequence shown here is derived from an EMBL/GenBank/DDBJ whole genome shotgun (WGS) entry which is preliminary data.</text>
</comment>
<name>A0A5C5XRW1_9BACT</name>
<accession>A0A5C5XRW1</accession>
<keyword evidence="1" id="KW-0812">Transmembrane</keyword>
<evidence type="ECO:0000313" key="2">
    <source>
        <dbReference type="EMBL" id="TWT65113.1"/>
    </source>
</evidence>